<dbReference type="PROSITE" id="PS51379">
    <property type="entry name" value="4FE4S_FER_2"/>
    <property type="match status" value="2"/>
</dbReference>
<dbReference type="PROSITE" id="PS00198">
    <property type="entry name" value="4FE4S_FER_1"/>
    <property type="match status" value="1"/>
</dbReference>
<dbReference type="Pfam" id="PF01656">
    <property type="entry name" value="CbiA"/>
    <property type="match status" value="1"/>
</dbReference>
<dbReference type="Gene3D" id="3.40.50.300">
    <property type="entry name" value="P-loop containing nucleotide triphosphate hydrolases"/>
    <property type="match status" value="1"/>
</dbReference>
<comment type="caution">
    <text evidence="5">The sequence shown here is derived from an EMBL/GenBank/DDBJ whole genome shotgun (WGS) entry which is preliminary data.</text>
</comment>
<keyword evidence="1" id="KW-0479">Metal-binding</keyword>
<evidence type="ECO:0000256" key="3">
    <source>
        <dbReference type="ARBA" id="ARBA00023014"/>
    </source>
</evidence>
<dbReference type="RefSeq" id="WP_070109322.1">
    <property type="nucleotide sequence ID" value="NZ_LZFO01000004.1"/>
</dbReference>
<organism evidence="5 6">
    <name type="scientific">Clostridium acetireducens DSM 10703</name>
    <dbReference type="NCBI Taxonomy" id="1121290"/>
    <lineage>
        <taxon>Bacteria</taxon>
        <taxon>Bacillati</taxon>
        <taxon>Bacillota</taxon>
        <taxon>Clostridia</taxon>
        <taxon>Eubacteriales</taxon>
        <taxon>Clostridiaceae</taxon>
        <taxon>Clostridium</taxon>
    </lineage>
</organism>
<feature type="domain" description="4Fe-4S ferredoxin-type" evidence="4">
    <location>
        <begin position="83"/>
        <end position="112"/>
    </location>
</feature>
<proteinExistence type="predicted"/>
<dbReference type="PANTHER" id="PTHR43534">
    <property type="entry name" value="MIND SUPERFAMILY P-LOOP ATPASE CONTAINING AN INSERTED FERREDOXIN DOMAIN"/>
    <property type="match status" value="1"/>
</dbReference>
<dbReference type="Proteomes" id="UP000175744">
    <property type="component" value="Unassembled WGS sequence"/>
</dbReference>
<evidence type="ECO:0000313" key="6">
    <source>
        <dbReference type="Proteomes" id="UP000175744"/>
    </source>
</evidence>
<keyword evidence="3" id="KW-0411">Iron-sulfur</keyword>
<dbReference type="InterPro" id="IPR017900">
    <property type="entry name" value="4Fe4S_Fe_S_CS"/>
</dbReference>
<dbReference type="GO" id="GO:0046872">
    <property type="term" value="F:metal ion binding"/>
    <property type="evidence" value="ECO:0007669"/>
    <property type="project" value="UniProtKB-KW"/>
</dbReference>
<dbReference type="AlphaFoldDB" id="A0A1E8F139"/>
<keyword evidence="2" id="KW-0408">Iron</keyword>
<dbReference type="InterPro" id="IPR002586">
    <property type="entry name" value="CobQ/CobB/MinD/ParA_Nub-bd_dom"/>
</dbReference>
<dbReference type="EMBL" id="LZFO01000004">
    <property type="protein sequence ID" value="OFI07158.1"/>
    <property type="molecule type" value="Genomic_DNA"/>
</dbReference>
<dbReference type="GO" id="GO:0051536">
    <property type="term" value="F:iron-sulfur cluster binding"/>
    <property type="evidence" value="ECO:0007669"/>
    <property type="project" value="UniProtKB-KW"/>
</dbReference>
<evidence type="ECO:0000256" key="1">
    <source>
        <dbReference type="ARBA" id="ARBA00022723"/>
    </source>
</evidence>
<evidence type="ECO:0000256" key="2">
    <source>
        <dbReference type="ARBA" id="ARBA00023004"/>
    </source>
</evidence>
<dbReference type="PANTHER" id="PTHR43534:SF1">
    <property type="entry name" value="4FE-4S CLUSTER CONTAINING PARA FAMILY ATPASE PROTEIN"/>
    <property type="match status" value="1"/>
</dbReference>
<evidence type="ECO:0000313" key="5">
    <source>
        <dbReference type="EMBL" id="OFI07158.1"/>
    </source>
</evidence>
<accession>A0A1E8F139</accession>
<dbReference type="SUPFAM" id="SSF54862">
    <property type="entry name" value="4Fe-4S ferredoxins"/>
    <property type="match status" value="1"/>
</dbReference>
<dbReference type="InterPro" id="IPR027417">
    <property type="entry name" value="P-loop_NTPase"/>
</dbReference>
<dbReference type="Pfam" id="PF00037">
    <property type="entry name" value="Fer4"/>
    <property type="match status" value="2"/>
</dbReference>
<protein>
    <submittedName>
        <fullName evidence="5">Electron transport complex subunit RsxB</fullName>
    </submittedName>
</protein>
<dbReference type="OrthoDB" id="9778602at2"/>
<name>A0A1E8F139_9CLOT</name>
<dbReference type="SUPFAM" id="SSF52540">
    <property type="entry name" value="P-loop containing nucleoside triphosphate hydrolases"/>
    <property type="match status" value="1"/>
</dbReference>
<gene>
    <name evidence="5" type="primary">rsxB_1</name>
    <name evidence="5" type="ORF">CLOACE_03490</name>
</gene>
<feature type="domain" description="4Fe-4S ferredoxin-type" evidence="4">
    <location>
        <begin position="58"/>
        <end position="82"/>
    </location>
</feature>
<reference evidence="5 6" key="1">
    <citation type="submission" date="2016-06" db="EMBL/GenBank/DDBJ databases">
        <title>Genome sequence of Clostridium acetireducens DSM 10703.</title>
        <authorList>
            <person name="Poehlein A."/>
            <person name="Fluechter S."/>
            <person name="Duerre P."/>
            <person name="Daniel R."/>
        </authorList>
    </citation>
    <scope>NUCLEOTIDE SEQUENCE [LARGE SCALE GENOMIC DNA]</scope>
    <source>
        <strain evidence="5 6">DSM 10703</strain>
    </source>
</reference>
<sequence>MELVILSGKGGTGKTTIATALSELAKDVVRVDCDVDASNLYLFYKGKDIKKEDFYGEKKAIIDYNLCIKCGKCESYCKFDAIENCNINPYKCEGCGACTLVCPKEAITLEEEKSAEVIISKMDKGIISRAEMEIGSEGSGLLIAQLKKNSREFTNKEDIIIVDGSPGIGCSIISSITGANLALIVTEPTMSAMEDFIRVKELCEYFKIPMLVCINKCDINEEVAEKIYDLCTKGNIEVVGKIPYDDTVINSINELKPIIYYEDSKANKAIRAMWNNIKNYINNLKQNK</sequence>
<keyword evidence="6" id="KW-1185">Reference proteome</keyword>
<dbReference type="Gene3D" id="3.30.70.20">
    <property type="match status" value="1"/>
</dbReference>
<evidence type="ECO:0000259" key="4">
    <source>
        <dbReference type="PROSITE" id="PS51379"/>
    </source>
</evidence>
<dbReference type="STRING" id="1121290.CLAOCE_03490"/>
<dbReference type="InterPro" id="IPR017896">
    <property type="entry name" value="4Fe4S_Fe-S-bd"/>
</dbReference>
<dbReference type="CDD" id="cd03110">
    <property type="entry name" value="SIMIBI_bact_arch"/>
    <property type="match status" value="1"/>
</dbReference>
<dbReference type="PATRIC" id="fig|1121290.3.peg.355"/>